<dbReference type="EMBL" id="OBQD01000003">
    <property type="protein sequence ID" value="SOC36845.1"/>
    <property type="molecule type" value="Genomic_DNA"/>
</dbReference>
<gene>
    <name evidence="2" type="ORF">SAMN05892877_103183</name>
</gene>
<dbReference type="RefSeq" id="WP_097137067.1">
    <property type="nucleotide sequence ID" value="NZ_OBQD01000003.1"/>
</dbReference>
<evidence type="ECO:0000256" key="1">
    <source>
        <dbReference type="SAM" id="Phobius"/>
    </source>
</evidence>
<feature type="transmembrane region" description="Helical" evidence="1">
    <location>
        <begin position="12"/>
        <end position="31"/>
    </location>
</feature>
<organism evidence="2 3">
    <name type="scientific">Rhizobium subbaraonis</name>
    <dbReference type="NCBI Taxonomy" id="908946"/>
    <lineage>
        <taxon>Bacteria</taxon>
        <taxon>Pseudomonadati</taxon>
        <taxon>Pseudomonadota</taxon>
        <taxon>Alphaproteobacteria</taxon>
        <taxon>Hyphomicrobiales</taxon>
        <taxon>Rhizobiaceae</taxon>
        <taxon>Rhizobium/Agrobacterium group</taxon>
        <taxon>Rhizobium</taxon>
    </lineage>
</organism>
<keyword evidence="3" id="KW-1185">Reference proteome</keyword>
<protein>
    <submittedName>
        <fullName evidence="2">Uncharacterized protein</fullName>
    </submittedName>
</protein>
<evidence type="ECO:0000313" key="3">
    <source>
        <dbReference type="Proteomes" id="UP000219167"/>
    </source>
</evidence>
<keyword evidence="1" id="KW-0812">Transmembrane</keyword>
<dbReference type="Proteomes" id="UP000219167">
    <property type="component" value="Unassembled WGS sequence"/>
</dbReference>
<dbReference type="AlphaFoldDB" id="A0A285U4K3"/>
<feature type="transmembrane region" description="Helical" evidence="1">
    <location>
        <begin position="43"/>
        <end position="62"/>
    </location>
</feature>
<name>A0A285U4K3_9HYPH</name>
<reference evidence="2 3" key="1">
    <citation type="submission" date="2017-08" db="EMBL/GenBank/DDBJ databases">
        <authorList>
            <person name="de Groot N.N."/>
        </authorList>
    </citation>
    <scope>NUCLEOTIDE SEQUENCE [LARGE SCALE GENOMIC DNA]</scope>
    <source>
        <strain evidence="2 3">JC85</strain>
    </source>
</reference>
<proteinExistence type="predicted"/>
<evidence type="ECO:0000313" key="2">
    <source>
        <dbReference type="EMBL" id="SOC36845.1"/>
    </source>
</evidence>
<sequence>MTGSNDKSGRSAAIAAAVILLVTGIVFFILPNVMISLASISPWLSASLAAILVLAFFLLFWLRARYQRGRE</sequence>
<accession>A0A285U4K3</accession>
<keyword evidence="1" id="KW-0472">Membrane</keyword>
<keyword evidence="1" id="KW-1133">Transmembrane helix</keyword>